<feature type="compositionally biased region" description="Acidic residues" evidence="1">
    <location>
        <begin position="173"/>
        <end position="190"/>
    </location>
</feature>
<dbReference type="STRING" id="1777137.AWB76_07197"/>
<dbReference type="EMBL" id="FCOI02000046">
    <property type="protein sequence ID" value="SAK95794.1"/>
    <property type="molecule type" value="Genomic_DNA"/>
</dbReference>
<dbReference type="AlphaFoldDB" id="A0A158DMH8"/>
<name>A0A158DMH8_9BURK</name>
<evidence type="ECO:0008006" key="4">
    <source>
        <dbReference type="Google" id="ProtNLM"/>
    </source>
</evidence>
<feature type="region of interest" description="Disordered" evidence="1">
    <location>
        <begin position="1"/>
        <end position="28"/>
    </location>
</feature>
<dbReference type="Gene3D" id="2.40.50.140">
    <property type="entry name" value="Nucleic acid-binding proteins"/>
    <property type="match status" value="1"/>
</dbReference>
<feature type="region of interest" description="Disordered" evidence="1">
    <location>
        <begin position="150"/>
        <end position="190"/>
    </location>
</feature>
<sequence length="190" mass="20875">MKNFTTPKGPAGYTNLSKPDTKFDPEGKYKTSITLPREQAEKLMELAQEEANELAVLDKKTKKIVMPEGIKYPYVENDDDTVTFTFKTKKKPKLFDAKGNPIRNADDLRIGGGSTIRVKGAFSSYEGFGGGVTAYLNEVQLIKLVEFGGEGFQPEDDEDGYVASNEAPSSFNDESEGSDDSSEEDGNVDF</sequence>
<evidence type="ECO:0000256" key="1">
    <source>
        <dbReference type="SAM" id="MobiDB-lite"/>
    </source>
</evidence>
<feature type="compositionally biased region" description="Basic and acidic residues" evidence="1">
    <location>
        <begin position="19"/>
        <end position="28"/>
    </location>
</feature>
<evidence type="ECO:0000313" key="2">
    <source>
        <dbReference type="EMBL" id="SAK95794.1"/>
    </source>
</evidence>
<evidence type="ECO:0000313" key="3">
    <source>
        <dbReference type="Proteomes" id="UP000054624"/>
    </source>
</evidence>
<organism evidence="2 3">
    <name type="scientific">Caballeronia temeraria</name>
    <dbReference type="NCBI Taxonomy" id="1777137"/>
    <lineage>
        <taxon>Bacteria</taxon>
        <taxon>Pseudomonadati</taxon>
        <taxon>Pseudomonadota</taxon>
        <taxon>Betaproteobacteria</taxon>
        <taxon>Burkholderiales</taxon>
        <taxon>Burkholderiaceae</taxon>
        <taxon>Caballeronia</taxon>
    </lineage>
</organism>
<dbReference type="Proteomes" id="UP000054624">
    <property type="component" value="Unassembled WGS sequence"/>
</dbReference>
<proteinExistence type="predicted"/>
<reference evidence="3" key="1">
    <citation type="submission" date="2016-01" db="EMBL/GenBank/DDBJ databases">
        <authorList>
            <person name="Peeters Charlotte."/>
        </authorList>
    </citation>
    <scope>NUCLEOTIDE SEQUENCE [LARGE SCALE GENOMIC DNA]</scope>
</reference>
<accession>A0A158DMH8</accession>
<dbReference type="InterPro" id="IPR012340">
    <property type="entry name" value="NA-bd_OB-fold"/>
</dbReference>
<dbReference type="SUPFAM" id="SSF50249">
    <property type="entry name" value="Nucleic acid-binding proteins"/>
    <property type="match status" value="1"/>
</dbReference>
<keyword evidence="3" id="KW-1185">Reference proteome</keyword>
<dbReference type="RefSeq" id="WP_061164728.1">
    <property type="nucleotide sequence ID" value="NZ_FCOI02000046.1"/>
</dbReference>
<protein>
    <recommendedName>
        <fullName evidence="4">Single-stranded DNA-binding protein</fullName>
    </recommendedName>
</protein>
<gene>
    <name evidence="2" type="ORF">AWB76_07197</name>
</gene>